<dbReference type="InterPro" id="IPR050368">
    <property type="entry name" value="ClC-type_chloride_channel"/>
</dbReference>
<feature type="transmembrane region" description="Helical" evidence="11">
    <location>
        <begin position="393"/>
        <end position="414"/>
    </location>
</feature>
<evidence type="ECO:0000259" key="12">
    <source>
        <dbReference type="PROSITE" id="PS51371"/>
    </source>
</evidence>
<feature type="domain" description="CBS" evidence="12">
    <location>
        <begin position="513"/>
        <end position="577"/>
    </location>
</feature>
<evidence type="ECO:0000256" key="9">
    <source>
        <dbReference type="ARBA" id="ARBA00023303"/>
    </source>
</evidence>
<proteinExistence type="predicted"/>
<feature type="transmembrane region" description="Helical" evidence="11">
    <location>
        <begin position="12"/>
        <end position="36"/>
    </location>
</feature>
<feature type="transmembrane region" description="Helical" evidence="11">
    <location>
        <begin position="191"/>
        <end position="210"/>
    </location>
</feature>
<accession>A0A379CD34</accession>
<keyword evidence="4 11" id="KW-1133">Transmembrane helix</keyword>
<feature type="transmembrane region" description="Helical" evidence="11">
    <location>
        <begin position="265"/>
        <end position="282"/>
    </location>
</feature>
<evidence type="ECO:0000313" key="14">
    <source>
        <dbReference type="Proteomes" id="UP000255417"/>
    </source>
</evidence>
<evidence type="ECO:0000256" key="5">
    <source>
        <dbReference type="ARBA" id="ARBA00023065"/>
    </source>
</evidence>
<dbReference type="PANTHER" id="PTHR43427">
    <property type="entry name" value="CHLORIDE CHANNEL PROTEIN CLC-E"/>
    <property type="match status" value="1"/>
</dbReference>
<dbReference type="Pfam" id="PF00571">
    <property type="entry name" value="CBS"/>
    <property type="match status" value="1"/>
</dbReference>
<evidence type="ECO:0000313" key="13">
    <source>
        <dbReference type="EMBL" id="SUB59635.1"/>
    </source>
</evidence>
<keyword evidence="10" id="KW-0129">CBS domain</keyword>
<evidence type="ECO:0000256" key="2">
    <source>
        <dbReference type="ARBA" id="ARBA00022448"/>
    </source>
</evidence>
<dbReference type="CDD" id="cd02205">
    <property type="entry name" value="CBS_pair_SF"/>
    <property type="match status" value="1"/>
</dbReference>
<dbReference type="Pfam" id="PF00654">
    <property type="entry name" value="Voltage_CLC"/>
    <property type="match status" value="1"/>
</dbReference>
<evidence type="ECO:0000256" key="8">
    <source>
        <dbReference type="ARBA" id="ARBA00023214"/>
    </source>
</evidence>
<dbReference type="SUPFAM" id="SSF81340">
    <property type="entry name" value="Clc chloride channel"/>
    <property type="match status" value="1"/>
</dbReference>
<feature type="transmembrane region" description="Helical" evidence="11">
    <location>
        <begin position="302"/>
        <end position="323"/>
    </location>
</feature>
<keyword evidence="3 11" id="KW-0812">Transmembrane</keyword>
<evidence type="ECO:0000256" key="1">
    <source>
        <dbReference type="ARBA" id="ARBA00004141"/>
    </source>
</evidence>
<keyword evidence="6 11" id="KW-0472">Membrane</keyword>
<keyword evidence="5" id="KW-0406">Ion transport</keyword>
<keyword evidence="9" id="KW-0407">Ion channel</keyword>
<dbReference type="InterPro" id="IPR000644">
    <property type="entry name" value="CBS_dom"/>
</dbReference>
<dbReference type="GO" id="GO:0034707">
    <property type="term" value="C:chloride channel complex"/>
    <property type="evidence" value="ECO:0007669"/>
    <property type="project" value="UniProtKB-KW"/>
</dbReference>
<dbReference type="PROSITE" id="PS51371">
    <property type="entry name" value="CBS"/>
    <property type="match status" value="1"/>
</dbReference>
<reference evidence="13 14" key="1">
    <citation type="submission" date="2018-06" db="EMBL/GenBank/DDBJ databases">
        <authorList>
            <consortium name="Pathogen Informatics"/>
            <person name="Doyle S."/>
        </authorList>
    </citation>
    <scope>NUCLEOTIDE SEQUENCE [LARGE SCALE GENOMIC DNA]</scope>
    <source>
        <strain evidence="13 14">NCTC12872</strain>
    </source>
</reference>
<dbReference type="InterPro" id="IPR014743">
    <property type="entry name" value="Cl-channel_core"/>
</dbReference>
<protein>
    <submittedName>
        <fullName evidence="13">Voltage-gated ClC-type chloride channel ClcB</fullName>
    </submittedName>
</protein>
<dbReference type="Gene3D" id="1.10.3080.10">
    <property type="entry name" value="Clc chloride channel"/>
    <property type="match status" value="1"/>
</dbReference>
<evidence type="ECO:0000256" key="7">
    <source>
        <dbReference type="ARBA" id="ARBA00023173"/>
    </source>
</evidence>
<sequence length="580" mass="63643">MFNDFRLNKQDVFHSIGVIIYAIILGVVVALIAAAYEKSFHLLANYWQKDNHLLAFIPQWLLFALGPIIACPILYYILQKIPEHRQHSPTDLISAIHTRNGEIDAKSSLFSTFASIFSIGFGFSVGYYSPTVQLGSGAGALFHKLSGVRPIHRYISIGCGAAAAIAAIFHSPLGAVIFVHEVLLRFFSIRAFAPITISAVTGYVVSSKLFDKAIFFNLPSHYSFSVSTYFIAALGGIIAAFIGIMQIRHIMWVQRFNAKIKLGMFYQLLIAGVLTSLIIANVPEAAGSSLNVMNALVTGHNYTLIALFIIFMAKGAATVLTFGFGIPGGIFGPTIFTGAALGGLIAGAVQLLFPSLYFSSDIIIITTMAAMISAVIGAPIAMILITLEITGDFQIASVVMLAVVMANITAYRFMGTSSFFDLQLKARGLDLDHGRDRLYTETHSINNIISQDYLAIINTTDLDTAEQQMLSSYKNVACVIDEHNYLVGQIRLVDIELSRHTPQDQATLTVADITQNNPEFVYRASSIWRAMETMPQNHINFIPVLDGENNPKLIGVVYSNDLMSHYLNFLNQLRNEENVV</sequence>
<feature type="transmembrane region" description="Helical" evidence="11">
    <location>
        <begin position="154"/>
        <end position="179"/>
    </location>
</feature>
<keyword evidence="14" id="KW-1185">Reference proteome</keyword>
<name>A0A379CD34_9PAST</name>
<dbReference type="InterPro" id="IPR046342">
    <property type="entry name" value="CBS_dom_sf"/>
</dbReference>
<dbReference type="PRINTS" id="PR00762">
    <property type="entry name" value="CLCHANNEL"/>
</dbReference>
<dbReference type="GO" id="GO:0005254">
    <property type="term" value="F:chloride channel activity"/>
    <property type="evidence" value="ECO:0007669"/>
    <property type="project" value="UniProtKB-KW"/>
</dbReference>
<evidence type="ECO:0000256" key="11">
    <source>
        <dbReference type="SAM" id="Phobius"/>
    </source>
</evidence>
<dbReference type="EMBL" id="UGTA01000001">
    <property type="protein sequence ID" value="SUB59635.1"/>
    <property type="molecule type" value="Genomic_DNA"/>
</dbReference>
<keyword evidence="7" id="KW-0869">Chloride channel</keyword>
<feature type="transmembrane region" description="Helical" evidence="11">
    <location>
        <begin position="362"/>
        <end position="386"/>
    </location>
</feature>
<dbReference type="RefSeq" id="WP_115316095.1">
    <property type="nucleotide sequence ID" value="NZ_LWIF01000001.1"/>
</dbReference>
<evidence type="ECO:0000256" key="4">
    <source>
        <dbReference type="ARBA" id="ARBA00022989"/>
    </source>
</evidence>
<dbReference type="Gene3D" id="3.10.580.10">
    <property type="entry name" value="CBS-domain"/>
    <property type="match status" value="1"/>
</dbReference>
<feature type="transmembrane region" description="Helical" evidence="11">
    <location>
        <begin position="222"/>
        <end position="244"/>
    </location>
</feature>
<feature type="transmembrane region" description="Helical" evidence="11">
    <location>
        <begin position="109"/>
        <end position="128"/>
    </location>
</feature>
<keyword evidence="8" id="KW-0868">Chloride</keyword>
<dbReference type="Proteomes" id="UP000255417">
    <property type="component" value="Unassembled WGS sequence"/>
</dbReference>
<comment type="subcellular location">
    <subcellularLocation>
        <location evidence="1">Membrane</location>
        <topology evidence="1">Multi-pass membrane protein</topology>
    </subcellularLocation>
</comment>
<organism evidence="13 14">
    <name type="scientific">Phocoenobacter uteri</name>
    <dbReference type="NCBI Taxonomy" id="146806"/>
    <lineage>
        <taxon>Bacteria</taxon>
        <taxon>Pseudomonadati</taxon>
        <taxon>Pseudomonadota</taxon>
        <taxon>Gammaproteobacteria</taxon>
        <taxon>Pasteurellales</taxon>
        <taxon>Pasteurellaceae</taxon>
        <taxon>Phocoenobacter</taxon>
    </lineage>
</organism>
<dbReference type="OrthoDB" id="9767361at2"/>
<dbReference type="SUPFAM" id="SSF54631">
    <property type="entry name" value="CBS-domain pair"/>
    <property type="match status" value="1"/>
</dbReference>
<evidence type="ECO:0000256" key="6">
    <source>
        <dbReference type="ARBA" id="ARBA00023136"/>
    </source>
</evidence>
<feature type="transmembrane region" description="Helical" evidence="11">
    <location>
        <begin position="56"/>
        <end position="78"/>
    </location>
</feature>
<feature type="transmembrane region" description="Helical" evidence="11">
    <location>
        <begin position="335"/>
        <end position="356"/>
    </location>
</feature>
<dbReference type="InterPro" id="IPR001807">
    <property type="entry name" value="ClC"/>
</dbReference>
<evidence type="ECO:0000256" key="10">
    <source>
        <dbReference type="PROSITE-ProRule" id="PRU00703"/>
    </source>
</evidence>
<gene>
    <name evidence="13" type="primary">clcB</name>
    <name evidence="13" type="ORF">NCTC12872_01638</name>
</gene>
<dbReference type="PANTHER" id="PTHR43427:SF6">
    <property type="entry name" value="CHLORIDE CHANNEL PROTEIN CLC-E"/>
    <property type="match status" value="1"/>
</dbReference>
<keyword evidence="2" id="KW-0813">Transport</keyword>
<dbReference type="AlphaFoldDB" id="A0A379CD34"/>
<dbReference type="CDD" id="cd00400">
    <property type="entry name" value="Voltage_gated_ClC"/>
    <property type="match status" value="1"/>
</dbReference>
<evidence type="ECO:0000256" key="3">
    <source>
        <dbReference type="ARBA" id="ARBA00022692"/>
    </source>
</evidence>